<evidence type="ECO:0000313" key="1">
    <source>
        <dbReference type="EMBL" id="SVB01596.1"/>
    </source>
</evidence>
<protein>
    <submittedName>
        <fullName evidence="1">Uncharacterized protein</fullName>
    </submittedName>
</protein>
<gene>
    <name evidence="1" type="ORF">METZ01_LOCUS154450</name>
</gene>
<name>A0A382AJA7_9ZZZZ</name>
<organism evidence="1">
    <name type="scientific">marine metagenome</name>
    <dbReference type="NCBI Taxonomy" id="408172"/>
    <lineage>
        <taxon>unclassified sequences</taxon>
        <taxon>metagenomes</taxon>
        <taxon>ecological metagenomes</taxon>
    </lineage>
</organism>
<dbReference type="EMBL" id="UINC01025644">
    <property type="protein sequence ID" value="SVB01596.1"/>
    <property type="molecule type" value="Genomic_DNA"/>
</dbReference>
<dbReference type="AlphaFoldDB" id="A0A382AJA7"/>
<reference evidence="1" key="1">
    <citation type="submission" date="2018-05" db="EMBL/GenBank/DDBJ databases">
        <authorList>
            <person name="Lanie J.A."/>
            <person name="Ng W.-L."/>
            <person name="Kazmierczak K.M."/>
            <person name="Andrzejewski T.M."/>
            <person name="Davidsen T.M."/>
            <person name="Wayne K.J."/>
            <person name="Tettelin H."/>
            <person name="Glass J.I."/>
            <person name="Rusch D."/>
            <person name="Podicherti R."/>
            <person name="Tsui H.-C.T."/>
            <person name="Winkler M.E."/>
        </authorList>
    </citation>
    <scope>NUCLEOTIDE SEQUENCE</scope>
</reference>
<sequence length="37" mass="4050">MLIAVDKARPQPIQMNQSNGIKVIPSVICMIGKPEKT</sequence>
<proteinExistence type="predicted"/>
<accession>A0A382AJA7</accession>